<dbReference type="GO" id="GO:0046654">
    <property type="term" value="P:tetrahydrofolate biosynthetic process"/>
    <property type="evidence" value="ECO:0007669"/>
    <property type="project" value="InterPro"/>
</dbReference>
<evidence type="ECO:0000256" key="6">
    <source>
        <dbReference type="ARBA" id="ARBA00023002"/>
    </source>
</evidence>
<dbReference type="AlphaFoldDB" id="A0A9P3FZJ9"/>
<evidence type="ECO:0000256" key="7">
    <source>
        <dbReference type="RuleBase" id="RU004474"/>
    </source>
</evidence>
<reference evidence="9 10" key="1">
    <citation type="submission" date="2021-08" db="EMBL/GenBank/DDBJ databases">
        <title>Draft Genome Sequence of Phanerochaete sordida strain YK-624.</title>
        <authorList>
            <person name="Mori T."/>
            <person name="Dohra H."/>
            <person name="Suzuki T."/>
            <person name="Kawagishi H."/>
            <person name="Hirai H."/>
        </authorList>
    </citation>
    <scope>NUCLEOTIDE SEQUENCE [LARGE SCALE GENOMIC DNA]</scope>
    <source>
        <strain evidence="9 10">YK-624</strain>
    </source>
</reference>
<sequence length="208" mass="23488">MTRLTVIVAATVSNGIGQSSRLPWRLPQEMAYFARVTSNALEGTKNAVVMGRKTWESIPTKFRPLKDRMNVVISRNQDYQLQPTSPLTRLSAGLAAALTELESQQSEPEKTKVNRIFIIGGATLYKETLELSPSSPAFVDRVLLTRILSPSFDECDVFLPDFLQAEGDTTAKWSRCTHEQLESWVGFEVPRGVQEEKGVQYEFQMWTR</sequence>
<feature type="domain" description="DHFR" evidence="8">
    <location>
        <begin position="3"/>
        <end position="208"/>
    </location>
</feature>
<keyword evidence="10" id="KW-1185">Reference proteome</keyword>
<dbReference type="PROSITE" id="PS00075">
    <property type="entry name" value="DHFR_1"/>
    <property type="match status" value="1"/>
</dbReference>
<dbReference type="SUPFAM" id="SSF53597">
    <property type="entry name" value="Dihydrofolate reductase-like"/>
    <property type="match status" value="1"/>
</dbReference>
<proteinExistence type="inferred from homology"/>
<dbReference type="PROSITE" id="PS51330">
    <property type="entry name" value="DHFR_2"/>
    <property type="match status" value="1"/>
</dbReference>
<dbReference type="PRINTS" id="PR00070">
    <property type="entry name" value="DHFR"/>
</dbReference>
<evidence type="ECO:0000256" key="4">
    <source>
        <dbReference type="ARBA" id="ARBA00022563"/>
    </source>
</evidence>
<comment type="similarity">
    <text evidence="7">Belongs to the dihydrofolate reductase family.</text>
</comment>
<dbReference type="PANTHER" id="PTHR48069">
    <property type="entry name" value="DIHYDROFOLATE REDUCTASE"/>
    <property type="match status" value="1"/>
</dbReference>
<evidence type="ECO:0000256" key="3">
    <source>
        <dbReference type="ARBA" id="ARBA00018886"/>
    </source>
</evidence>
<gene>
    <name evidence="9" type="ORF">PsYK624_022280</name>
</gene>
<dbReference type="GO" id="GO:0050661">
    <property type="term" value="F:NADP binding"/>
    <property type="evidence" value="ECO:0007669"/>
    <property type="project" value="InterPro"/>
</dbReference>
<evidence type="ECO:0000256" key="5">
    <source>
        <dbReference type="ARBA" id="ARBA00022857"/>
    </source>
</evidence>
<evidence type="ECO:0000313" key="9">
    <source>
        <dbReference type="EMBL" id="GJE86148.1"/>
    </source>
</evidence>
<dbReference type="PANTHER" id="PTHR48069:SF3">
    <property type="entry name" value="DIHYDROFOLATE REDUCTASE"/>
    <property type="match status" value="1"/>
</dbReference>
<evidence type="ECO:0000256" key="1">
    <source>
        <dbReference type="ARBA" id="ARBA00004903"/>
    </source>
</evidence>
<keyword evidence="4" id="KW-0554">One-carbon metabolism</keyword>
<dbReference type="GO" id="GO:0005739">
    <property type="term" value="C:mitochondrion"/>
    <property type="evidence" value="ECO:0007669"/>
    <property type="project" value="TreeGrafter"/>
</dbReference>
<dbReference type="InterPro" id="IPR001796">
    <property type="entry name" value="DHFR_dom"/>
</dbReference>
<dbReference type="CDD" id="cd00209">
    <property type="entry name" value="DHFR"/>
    <property type="match status" value="1"/>
</dbReference>
<evidence type="ECO:0000313" key="10">
    <source>
        <dbReference type="Proteomes" id="UP000703269"/>
    </source>
</evidence>
<comment type="pathway">
    <text evidence="1">Cofactor biosynthesis; tetrahydrofolate biosynthesis; 5,6,7,8-tetrahydrofolate from 7,8-dihydrofolate: step 1/1.</text>
</comment>
<dbReference type="Gene3D" id="3.40.430.10">
    <property type="entry name" value="Dihydrofolate Reductase, subunit A"/>
    <property type="match status" value="1"/>
</dbReference>
<dbReference type="InterPro" id="IPR017925">
    <property type="entry name" value="DHFR_CS"/>
</dbReference>
<dbReference type="OrthoDB" id="414698at2759"/>
<dbReference type="InterPro" id="IPR012259">
    <property type="entry name" value="DHFR"/>
</dbReference>
<organism evidence="9 10">
    <name type="scientific">Phanerochaete sordida</name>
    <dbReference type="NCBI Taxonomy" id="48140"/>
    <lineage>
        <taxon>Eukaryota</taxon>
        <taxon>Fungi</taxon>
        <taxon>Dikarya</taxon>
        <taxon>Basidiomycota</taxon>
        <taxon>Agaricomycotina</taxon>
        <taxon>Agaricomycetes</taxon>
        <taxon>Polyporales</taxon>
        <taxon>Phanerochaetaceae</taxon>
        <taxon>Phanerochaete</taxon>
    </lineage>
</organism>
<dbReference type="GO" id="GO:0006730">
    <property type="term" value="P:one-carbon metabolic process"/>
    <property type="evidence" value="ECO:0007669"/>
    <property type="project" value="UniProtKB-KW"/>
</dbReference>
<dbReference type="GO" id="GO:0004146">
    <property type="term" value="F:dihydrofolate reductase activity"/>
    <property type="evidence" value="ECO:0007669"/>
    <property type="project" value="UniProtKB-EC"/>
</dbReference>
<dbReference type="GO" id="GO:0046452">
    <property type="term" value="P:dihydrofolate metabolic process"/>
    <property type="evidence" value="ECO:0007669"/>
    <property type="project" value="TreeGrafter"/>
</dbReference>
<dbReference type="GO" id="GO:0046655">
    <property type="term" value="P:folic acid metabolic process"/>
    <property type="evidence" value="ECO:0007669"/>
    <property type="project" value="TreeGrafter"/>
</dbReference>
<keyword evidence="6" id="KW-0560">Oxidoreductase</keyword>
<dbReference type="Proteomes" id="UP000703269">
    <property type="component" value="Unassembled WGS sequence"/>
</dbReference>
<dbReference type="Pfam" id="PF00186">
    <property type="entry name" value="DHFR_1"/>
    <property type="match status" value="1"/>
</dbReference>
<name>A0A9P3FZJ9_9APHY</name>
<evidence type="ECO:0000259" key="8">
    <source>
        <dbReference type="PROSITE" id="PS51330"/>
    </source>
</evidence>
<keyword evidence="5" id="KW-0521">NADP</keyword>
<protein>
    <recommendedName>
        <fullName evidence="3">Dihydrofolate reductase</fullName>
        <ecNumber evidence="2">1.5.1.3</ecNumber>
    </recommendedName>
</protein>
<dbReference type="EMBL" id="BPQB01000003">
    <property type="protein sequence ID" value="GJE86148.1"/>
    <property type="molecule type" value="Genomic_DNA"/>
</dbReference>
<evidence type="ECO:0000256" key="2">
    <source>
        <dbReference type="ARBA" id="ARBA00012856"/>
    </source>
</evidence>
<dbReference type="InterPro" id="IPR024072">
    <property type="entry name" value="DHFR-like_dom_sf"/>
</dbReference>
<comment type="caution">
    <text evidence="9">The sequence shown here is derived from an EMBL/GenBank/DDBJ whole genome shotgun (WGS) entry which is preliminary data.</text>
</comment>
<accession>A0A9P3FZJ9</accession>
<dbReference type="EC" id="1.5.1.3" evidence="2"/>